<evidence type="ECO:0000313" key="2">
    <source>
        <dbReference type="EMBL" id="AQQ00345.1"/>
    </source>
</evidence>
<dbReference type="AlphaFoldDB" id="A0A1Q2GZ24"/>
<organism evidence="2 3">
    <name type="scientific">Pseudoalteromonas aliena</name>
    <dbReference type="NCBI Taxonomy" id="247523"/>
    <lineage>
        <taxon>Bacteria</taxon>
        <taxon>Pseudomonadati</taxon>
        <taxon>Pseudomonadota</taxon>
        <taxon>Gammaproteobacteria</taxon>
        <taxon>Alteromonadales</taxon>
        <taxon>Pseudoalteromonadaceae</taxon>
        <taxon>Pseudoalteromonas</taxon>
    </lineage>
</organism>
<dbReference type="EMBL" id="CP019628">
    <property type="protein sequence ID" value="AQQ00345.1"/>
    <property type="molecule type" value="Genomic_DNA"/>
</dbReference>
<feature type="transmembrane region" description="Helical" evidence="1">
    <location>
        <begin position="41"/>
        <end position="63"/>
    </location>
</feature>
<reference evidence="2 3" key="1">
    <citation type="submission" date="2017-02" db="EMBL/GenBank/DDBJ databases">
        <title>Complete genome sequence of the cold-active Pseudoalteromonas aliena strain EH1 isolated from Arctic seawater.</title>
        <authorList>
            <person name="Kim E."/>
            <person name="Heo E."/>
            <person name="Kim H."/>
            <person name="Kim D."/>
        </authorList>
    </citation>
    <scope>NUCLEOTIDE SEQUENCE [LARGE SCALE GENOMIC DNA]</scope>
    <source>
        <strain evidence="2 3">EH1</strain>
    </source>
</reference>
<accession>A0A1Q2GZ24</accession>
<evidence type="ECO:0000313" key="3">
    <source>
        <dbReference type="Proteomes" id="UP000188243"/>
    </source>
</evidence>
<gene>
    <name evidence="2" type="ORF">B0W48_11395</name>
</gene>
<dbReference type="STRING" id="247523.B0W48_11395"/>
<dbReference type="KEGG" id="paln:B0W48_11395"/>
<keyword evidence="1" id="KW-0472">Membrane</keyword>
<keyword evidence="1" id="KW-1133">Transmembrane helix</keyword>
<sequence>MLVGACTRCAEFKLLAQPQSSITLIANRVGLHCQIIIKPELLLFMNVIQALWQILLNLLYITLHS</sequence>
<protein>
    <submittedName>
        <fullName evidence="2">Uncharacterized protein</fullName>
    </submittedName>
</protein>
<name>A0A1Q2GZ24_9GAMM</name>
<dbReference type="Proteomes" id="UP000188243">
    <property type="component" value="Chromosome"/>
</dbReference>
<evidence type="ECO:0000256" key="1">
    <source>
        <dbReference type="SAM" id="Phobius"/>
    </source>
</evidence>
<proteinExistence type="predicted"/>
<keyword evidence="1" id="KW-0812">Transmembrane</keyword>